<dbReference type="OrthoDB" id="2452746at2"/>
<evidence type="ECO:0000256" key="1">
    <source>
        <dbReference type="SAM" id="Phobius"/>
    </source>
</evidence>
<evidence type="ECO:0000313" key="3">
    <source>
        <dbReference type="Proteomes" id="UP000044136"/>
    </source>
</evidence>
<dbReference type="Proteomes" id="UP000044136">
    <property type="component" value="Unassembled WGS sequence"/>
</dbReference>
<keyword evidence="1" id="KW-1133">Transmembrane helix</keyword>
<protein>
    <recommendedName>
        <fullName evidence="4">Cytochrome C and Quinol oxidase polypeptide I</fullName>
    </recommendedName>
</protein>
<dbReference type="AlphaFoldDB" id="A0A078M6Y4"/>
<keyword evidence="1" id="KW-0812">Transmembrane</keyword>
<feature type="transmembrane region" description="Helical" evidence="1">
    <location>
        <begin position="39"/>
        <end position="59"/>
    </location>
</feature>
<dbReference type="STRING" id="1461582.BN1048_01581"/>
<gene>
    <name evidence="2" type="ORF">BN1048_01581</name>
</gene>
<keyword evidence="1" id="KW-0472">Membrane</keyword>
<feature type="transmembrane region" description="Helical" evidence="1">
    <location>
        <begin position="101"/>
        <end position="125"/>
    </location>
</feature>
<sequence>MKNPVKLLLVFSAFFGLLGAVIGSHMAGSGSYALRPIHAHILVVGWLSLFAWAVFYKAFEVKYNALSKFHVWSAILGTTGLVTGMFLTNVASLGLPEGITLVIYIGGGVGLLLSYVAFFVQAIMYKPADK</sequence>
<dbReference type="RefSeq" id="WP_035810066.1">
    <property type="nucleotide sequence ID" value="NZ_CCSE01000001.1"/>
</dbReference>
<proteinExistence type="predicted"/>
<reference evidence="2 3" key="1">
    <citation type="submission" date="2014-07" db="EMBL/GenBank/DDBJ databases">
        <authorList>
            <person name="Urmite Genomes Urmite Genomes"/>
        </authorList>
    </citation>
    <scope>NUCLEOTIDE SEQUENCE [LARGE SCALE GENOMIC DNA]</scope>
    <source>
        <strain evidence="2 3">13MG44_air</strain>
    </source>
</reference>
<dbReference type="HOGENOM" id="CLU_150673_0_0_9"/>
<dbReference type="EMBL" id="CCSE01000001">
    <property type="protein sequence ID" value="CEA02049.1"/>
    <property type="molecule type" value="Genomic_DNA"/>
</dbReference>
<feature type="transmembrane region" description="Helical" evidence="1">
    <location>
        <begin position="71"/>
        <end position="95"/>
    </location>
</feature>
<name>A0A078M6Y4_9STAP</name>
<organism evidence="2 3">
    <name type="scientific">Jeotgalicoccus saudimassiliensis</name>
    <dbReference type="NCBI Taxonomy" id="1461582"/>
    <lineage>
        <taxon>Bacteria</taxon>
        <taxon>Bacillati</taxon>
        <taxon>Bacillota</taxon>
        <taxon>Bacilli</taxon>
        <taxon>Bacillales</taxon>
        <taxon>Staphylococcaceae</taxon>
        <taxon>Jeotgalicoccus</taxon>
    </lineage>
</organism>
<evidence type="ECO:0008006" key="4">
    <source>
        <dbReference type="Google" id="ProtNLM"/>
    </source>
</evidence>
<evidence type="ECO:0000313" key="2">
    <source>
        <dbReference type="EMBL" id="CEA02049.1"/>
    </source>
</evidence>
<keyword evidence="3" id="KW-1185">Reference proteome</keyword>
<dbReference type="eggNOG" id="ENOG5032VBH">
    <property type="taxonomic scope" value="Bacteria"/>
</dbReference>
<accession>A0A078M6Y4</accession>